<gene>
    <name evidence="2" type="ORF">NC653_016467</name>
</gene>
<reference evidence="2" key="1">
    <citation type="journal article" date="2023" name="Mol. Ecol. Resour.">
        <title>Chromosome-level genome assembly of a triploid poplar Populus alba 'Berolinensis'.</title>
        <authorList>
            <person name="Chen S."/>
            <person name="Yu Y."/>
            <person name="Wang X."/>
            <person name="Wang S."/>
            <person name="Zhang T."/>
            <person name="Zhou Y."/>
            <person name="He R."/>
            <person name="Meng N."/>
            <person name="Wang Y."/>
            <person name="Liu W."/>
            <person name="Liu Z."/>
            <person name="Liu J."/>
            <person name="Guo Q."/>
            <person name="Huang H."/>
            <person name="Sederoff R.R."/>
            <person name="Wang G."/>
            <person name="Qu G."/>
            <person name="Chen S."/>
        </authorList>
    </citation>
    <scope>NUCLEOTIDE SEQUENCE</scope>
    <source>
        <strain evidence="2">SC-2020</strain>
    </source>
</reference>
<evidence type="ECO:0000313" key="3">
    <source>
        <dbReference type="Proteomes" id="UP001164929"/>
    </source>
</evidence>
<name>A0AAD6VZR5_9ROSI</name>
<dbReference type="Proteomes" id="UP001164929">
    <property type="component" value="Chromosome 6"/>
</dbReference>
<feature type="compositionally biased region" description="Low complexity" evidence="1">
    <location>
        <begin position="56"/>
        <end position="76"/>
    </location>
</feature>
<feature type="compositionally biased region" description="Polar residues" evidence="1">
    <location>
        <begin position="110"/>
        <end position="122"/>
    </location>
</feature>
<keyword evidence="3" id="KW-1185">Reference proteome</keyword>
<evidence type="ECO:0000313" key="2">
    <source>
        <dbReference type="EMBL" id="KAJ6993346.1"/>
    </source>
</evidence>
<feature type="compositionally biased region" description="Polar residues" evidence="1">
    <location>
        <begin position="15"/>
        <end position="43"/>
    </location>
</feature>
<feature type="compositionally biased region" description="Polar residues" evidence="1">
    <location>
        <begin position="85"/>
        <end position="97"/>
    </location>
</feature>
<dbReference type="EMBL" id="JAQIZT010000006">
    <property type="protein sequence ID" value="KAJ6993346.1"/>
    <property type="molecule type" value="Genomic_DNA"/>
</dbReference>
<accession>A0AAD6VZR5</accession>
<feature type="region of interest" description="Disordered" evidence="1">
    <location>
        <begin position="1"/>
        <end position="122"/>
    </location>
</feature>
<organism evidence="2 3">
    <name type="scientific">Populus alba x Populus x berolinensis</name>
    <dbReference type="NCBI Taxonomy" id="444605"/>
    <lineage>
        <taxon>Eukaryota</taxon>
        <taxon>Viridiplantae</taxon>
        <taxon>Streptophyta</taxon>
        <taxon>Embryophyta</taxon>
        <taxon>Tracheophyta</taxon>
        <taxon>Spermatophyta</taxon>
        <taxon>Magnoliopsida</taxon>
        <taxon>eudicotyledons</taxon>
        <taxon>Gunneridae</taxon>
        <taxon>Pentapetalae</taxon>
        <taxon>rosids</taxon>
        <taxon>fabids</taxon>
        <taxon>Malpighiales</taxon>
        <taxon>Salicaceae</taxon>
        <taxon>Saliceae</taxon>
        <taxon>Populus</taxon>
    </lineage>
</organism>
<proteinExistence type="predicted"/>
<evidence type="ECO:0000256" key="1">
    <source>
        <dbReference type="SAM" id="MobiDB-lite"/>
    </source>
</evidence>
<dbReference type="AlphaFoldDB" id="A0AAD6VZR5"/>
<comment type="caution">
    <text evidence="2">The sequence shown here is derived from an EMBL/GenBank/DDBJ whole genome shotgun (WGS) entry which is preliminary data.</text>
</comment>
<feature type="compositionally biased region" description="Basic and acidic residues" evidence="1">
    <location>
        <begin position="1"/>
        <end position="10"/>
    </location>
</feature>
<protein>
    <submittedName>
        <fullName evidence="2">Uncharacterized protein</fullName>
    </submittedName>
</protein>
<sequence length="122" mass="13128">MAAADLEKKIHSPNMPLNTFSPNKFLAQSTSTSHHYSPISHSRSVYYPIRTPQMPQAPAHATTASAPTSQPLSSTTRKTKSQTRLPTSDHGNSNSVVQRAWAARPAKSDVGSTSCSSHRSPS</sequence>